<keyword evidence="19" id="KW-1185">Reference proteome</keyword>
<evidence type="ECO:0000256" key="3">
    <source>
        <dbReference type="ARBA" id="ARBA00022475"/>
    </source>
</evidence>
<evidence type="ECO:0008006" key="20">
    <source>
        <dbReference type="Google" id="ProtNLM"/>
    </source>
</evidence>
<evidence type="ECO:0000256" key="15">
    <source>
        <dbReference type="SAM" id="Phobius"/>
    </source>
</evidence>
<dbReference type="InterPro" id="IPR004841">
    <property type="entry name" value="AA-permease/SLC12A_dom"/>
</dbReference>
<proteinExistence type="inferred from homology"/>
<keyword evidence="2" id="KW-0813">Transport</keyword>
<comment type="similarity">
    <text evidence="13">Belongs to the SLC12A transporter family. K/Cl co-transporter subfamily.</text>
</comment>
<dbReference type="Pfam" id="PF03522">
    <property type="entry name" value="SLC12"/>
    <property type="match status" value="1"/>
</dbReference>
<feature type="transmembrane region" description="Helical" evidence="15">
    <location>
        <begin position="293"/>
        <end position="313"/>
    </location>
</feature>
<feature type="domain" description="SLC12A transporter C-terminal" evidence="17">
    <location>
        <begin position="702"/>
        <end position="961"/>
    </location>
</feature>
<dbReference type="PANTHER" id="PTHR11827:SF47">
    <property type="entry name" value="SOLUTE CARRIER FAMILY 12 MEMBER 7"/>
    <property type="match status" value="1"/>
</dbReference>
<keyword evidence="11 15" id="KW-0472">Membrane</keyword>
<dbReference type="GO" id="GO:0015379">
    <property type="term" value="F:potassium:chloride symporter activity"/>
    <property type="evidence" value="ECO:0007669"/>
    <property type="project" value="TreeGrafter"/>
</dbReference>
<dbReference type="GO" id="GO:1990573">
    <property type="term" value="P:potassium ion import across plasma membrane"/>
    <property type="evidence" value="ECO:0007669"/>
    <property type="project" value="TreeGrafter"/>
</dbReference>
<dbReference type="Pfam" id="PF00324">
    <property type="entry name" value="AA_permease"/>
    <property type="match status" value="2"/>
</dbReference>
<dbReference type="PANTHER" id="PTHR11827">
    <property type="entry name" value="SOLUTE CARRIER FAMILY 12, CATION COTRANSPORTERS"/>
    <property type="match status" value="1"/>
</dbReference>
<evidence type="ECO:0000256" key="14">
    <source>
        <dbReference type="ARBA" id="ARBA00047825"/>
    </source>
</evidence>
<evidence type="ECO:0000256" key="11">
    <source>
        <dbReference type="ARBA" id="ARBA00023136"/>
    </source>
</evidence>
<evidence type="ECO:0000259" key="16">
    <source>
        <dbReference type="Pfam" id="PF00324"/>
    </source>
</evidence>
<evidence type="ECO:0000256" key="13">
    <source>
        <dbReference type="ARBA" id="ARBA00046331"/>
    </source>
</evidence>
<evidence type="ECO:0000256" key="8">
    <source>
        <dbReference type="ARBA" id="ARBA00022958"/>
    </source>
</evidence>
<dbReference type="HOGENOM" id="CLU_001883_1_0_1"/>
<name>U3J6H0_ANAPP</name>
<evidence type="ECO:0000256" key="9">
    <source>
        <dbReference type="ARBA" id="ARBA00022989"/>
    </source>
</evidence>
<dbReference type="Proteomes" id="UP000016666">
    <property type="component" value="Chromosome 2"/>
</dbReference>
<evidence type="ECO:0000256" key="4">
    <source>
        <dbReference type="ARBA" id="ARBA00022538"/>
    </source>
</evidence>
<evidence type="ECO:0000313" key="19">
    <source>
        <dbReference type="Proteomes" id="UP000016666"/>
    </source>
</evidence>
<keyword evidence="5" id="KW-0597">Phosphoprotein</keyword>
<evidence type="ECO:0000256" key="2">
    <source>
        <dbReference type="ARBA" id="ARBA00022448"/>
    </source>
</evidence>
<reference evidence="18" key="2">
    <citation type="submission" date="2025-08" db="UniProtKB">
        <authorList>
            <consortium name="Ensembl"/>
        </authorList>
    </citation>
    <scope>IDENTIFICATION</scope>
</reference>
<evidence type="ECO:0000313" key="18">
    <source>
        <dbReference type="Ensembl" id="ENSAPLP00000015097.2"/>
    </source>
</evidence>
<organism evidence="18 19">
    <name type="scientific">Anas platyrhynchos platyrhynchos</name>
    <name type="common">Northern mallard</name>
    <dbReference type="NCBI Taxonomy" id="8840"/>
    <lineage>
        <taxon>Eukaryota</taxon>
        <taxon>Metazoa</taxon>
        <taxon>Chordata</taxon>
        <taxon>Craniata</taxon>
        <taxon>Vertebrata</taxon>
        <taxon>Euteleostomi</taxon>
        <taxon>Archelosauria</taxon>
        <taxon>Archosauria</taxon>
        <taxon>Dinosauria</taxon>
        <taxon>Saurischia</taxon>
        <taxon>Theropoda</taxon>
        <taxon>Coelurosauria</taxon>
        <taxon>Aves</taxon>
        <taxon>Neognathae</taxon>
        <taxon>Galloanserae</taxon>
        <taxon>Anseriformes</taxon>
        <taxon>Anatidae</taxon>
        <taxon>Anatinae</taxon>
        <taxon>Anas</taxon>
    </lineage>
</organism>
<feature type="transmembrane region" description="Helical" evidence="15">
    <location>
        <begin position="491"/>
        <end position="515"/>
    </location>
</feature>
<keyword evidence="10" id="KW-0406">Ion transport</keyword>
<evidence type="ECO:0000259" key="17">
    <source>
        <dbReference type="Pfam" id="PF03522"/>
    </source>
</evidence>
<reference evidence="18" key="3">
    <citation type="submission" date="2025-09" db="UniProtKB">
        <authorList>
            <consortium name="Ensembl"/>
        </authorList>
    </citation>
    <scope>IDENTIFICATION</scope>
</reference>
<accession>U3J6H0</accession>
<protein>
    <recommendedName>
        <fullName evidence="20">Solute carrier family 12 member 7</fullName>
    </recommendedName>
</protein>
<keyword evidence="9 15" id="KW-1133">Transmembrane helix</keyword>
<evidence type="ECO:0000256" key="6">
    <source>
        <dbReference type="ARBA" id="ARBA00022692"/>
    </source>
</evidence>
<dbReference type="GO" id="GO:0055064">
    <property type="term" value="P:chloride ion homeostasis"/>
    <property type="evidence" value="ECO:0007669"/>
    <property type="project" value="TreeGrafter"/>
</dbReference>
<keyword evidence="3" id="KW-1003">Cell membrane</keyword>
<feature type="domain" description="Amino acid permease/ SLC12A" evidence="16">
    <location>
        <begin position="295"/>
        <end position="572"/>
    </location>
</feature>
<dbReference type="OMA" id="ICEMGIL"/>
<comment type="catalytic activity">
    <reaction evidence="14">
        <text>K(+)(in) + chloride(in) = K(+)(out) + chloride(out)</text>
        <dbReference type="Rhea" id="RHEA:72427"/>
        <dbReference type="ChEBI" id="CHEBI:17996"/>
        <dbReference type="ChEBI" id="CHEBI:29103"/>
    </reaction>
</comment>
<dbReference type="GO" id="GO:0006884">
    <property type="term" value="P:cell volume homeostasis"/>
    <property type="evidence" value="ECO:0007669"/>
    <property type="project" value="TreeGrafter"/>
</dbReference>
<dbReference type="GO" id="GO:0045202">
    <property type="term" value="C:synapse"/>
    <property type="evidence" value="ECO:0007669"/>
    <property type="project" value="GOC"/>
</dbReference>
<sequence length="961" mass="107470">TAGDGIARESSPFINNAEMDRGNKYEGKNMALFEEEMDSNPMVSSLLNKLANYTNLTQGVVEHEADEDTKRKEVKVPRMGTFIGVYLPCLQNILGVILFLRLTWIVGTAGVLESFIIVFMCCACTMLTAISMSAIATNGVVPAGMRSNVWSFASSNFMDKCILLHNTMLKDHCGFFCLFVFGSICLLGNRTLSKRSFDVCAKFTESNNETKTTTLWRLFCNSSLHNATCDDYFSLNNVTEIQGIPGIMSGVLIDNLWSAYSEKGSIVEKKNQPSVSGSEDVKIGGRPYVFTDIMTYFTMLVGIYFPSVTGIMAGSNRSGDLKDAQKSIPTGTILAISTTSFIYLSCIVLFGACIEGVILRDKFGEAVNGNLVVGTLAWPSPWVIVIGSFFSTCGAGLQSLTGAPRLLQAIARDGIVPFIQVFGHGKANGEPTWALLLTAGICEIGILIASLDSVAPILSMFFLMCYMFVNLACAVQTLLRTPNWRPRFKYYHWTLSFLGMSLCLALMFICSWYYALVAMLIAGCIYKYIEYRGAEKEWGDGIRGLSLNAARYALLRVEDGPPHTKNWRPQLLVLLNLDCEQLVKHPRLLSFTSQLKAGKGLTIVGSVLQGTYLDKCTETQKAEENVKALMGVEKTKGFCQIVVSPSFRDGISHLIQSAGLGGMKHNTVLMAWPQSWKRTENHFSWKNFVDTVRETTAAQQALLVAKNIDLFPTNQERFTEGNIDVWWIVHDGGMLMLLPFLLRQHKVWRKCKMRIFTVAQMDDNSIQMKKDLQMFLYHLRLNAEVEVVEMFENDISAFTYEKTLMMEQRSQMLKQMQLSKNEREREAQLIHDRNTASHSTPAVKASVAASVPEKVQMTWTKEKFVAEKHKNKDTNVSGFKDIFNMKPNQSNVRRMHTAVKLNGVVLNKSQHAQLVLLNMPGPPKNRKGDENYMEFLEVLTEGLDRVLLVRGSGREVITIYS</sequence>
<dbReference type="InterPro" id="IPR004842">
    <property type="entry name" value="SLC12A_fam"/>
</dbReference>
<evidence type="ECO:0000256" key="1">
    <source>
        <dbReference type="ARBA" id="ARBA00004651"/>
    </source>
</evidence>
<evidence type="ECO:0000256" key="5">
    <source>
        <dbReference type="ARBA" id="ARBA00022553"/>
    </source>
</evidence>
<reference evidence="18 19" key="1">
    <citation type="submission" date="2017-10" db="EMBL/GenBank/DDBJ databases">
        <title>A new Pekin duck reference genome.</title>
        <authorList>
            <person name="Hou Z.-C."/>
            <person name="Zhou Z.-K."/>
            <person name="Zhu F."/>
            <person name="Hou S.-S."/>
        </authorList>
    </citation>
    <scope>NUCLEOTIDE SEQUENCE [LARGE SCALE GENOMIC DNA]</scope>
</reference>
<keyword evidence="8" id="KW-0630">Potassium</keyword>
<comment type="subcellular location">
    <subcellularLocation>
        <location evidence="1">Cell membrane</location>
        <topology evidence="1">Multi-pass membrane protein</topology>
    </subcellularLocation>
</comment>
<feature type="transmembrane region" description="Helical" evidence="15">
    <location>
        <begin position="80"/>
        <end position="102"/>
    </location>
</feature>
<dbReference type="GeneTree" id="ENSGT00940000157657"/>
<dbReference type="GO" id="GO:0055075">
    <property type="term" value="P:potassium ion homeostasis"/>
    <property type="evidence" value="ECO:0007669"/>
    <property type="project" value="TreeGrafter"/>
</dbReference>
<evidence type="ECO:0000256" key="10">
    <source>
        <dbReference type="ARBA" id="ARBA00023065"/>
    </source>
</evidence>
<feature type="domain" description="Amino acid permease/ SLC12A" evidence="16">
    <location>
        <begin position="85"/>
        <end position="145"/>
    </location>
</feature>
<keyword evidence="4" id="KW-0633">Potassium transport</keyword>
<evidence type="ECO:0000256" key="7">
    <source>
        <dbReference type="ARBA" id="ARBA00022847"/>
    </source>
</evidence>
<feature type="transmembrane region" description="Helical" evidence="15">
    <location>
        <begin position="433"/>
        <end position="451"/>
    </location>
</feature>
<dbReference type="Gene3D" id="1.20.1740.10">
    <property type="entry name" value="Amino acid/polyamine transporter I"/>
    <property type="match status" value="1"/>
</dbReference>
<dbReference type="AlphaFoldDB" id="U3J6H0"/>
<feature type="transmembrane region" description="Helical" evidence="15">
    <location>
        <begin position="114"/>
        <end position="136"/>
    </location>
</feature>
<dbReference type="GO" id="GO:0007268">
    <property type="term" value="P:chemical synaptic transmission"/>
    <property type="evidence" value="ECO:0007669"/>
    <property type="project" value="TreeGrafter"/>
</dbReference>
<keyword evidence="12" id="KW-0325">Glycoprotein</keyword>
<feature type="transmembrane region" description="Helical" evidence="15">
    <location>
        <begin position="333"/>
        <end position="359"/>
    </location>
</feature>
<dbReference type="GO" id="GO:0005886">
    <property type="term" value="C:plasma membrane"/>
    <property type="evidence" value="ECO:0007669"/>
    <property type="project" value="UniProtKB-SubCell"/>
</dbReference>
<feature type="transmembrane region" description="Helical" evidence="15">
    <location>
        <begin position="457"/>
        <end position="479"/>
    </location>
</feature>
<dbReference type="InterPro" id="IPR018491">
    <property type="entry name" value="SLC12_C"/>
</dbReference>
<keyword evidence="6 15" id="KW-0812">Transmembrane</keyword>
<keyword evidence="7" id="KW-0769">Symport</keyword>
<evidence type="ECO:0000256" key="12">
    <source>
        <dbReference type="ARBA" id="ARBA00023180"/>
    </source>
</evidence>
<dbReference type="FunFam" id="1.20.1740.10:FF:000040">
    <property type="entry name" value="Solute carrier family 12 member 6"/>
    <property type="match status" value="1"/>
</dbReference>
<dbReference type="Ensembl" id="ENSAPLT00000015887.2">
    <property type="protein sequence ID" value="ENSAPLP00000015097.2"/>
    <property type="gene ID" value="ENSAPLG00000015132.2"/>
</dbReference>